<reference evidence="1" key="1">
    <citation type="submission" date="2020-03" db="EMBL/GenBank/DDBJ databases">
        <title>Studies in the Genomics of Life Span.</title>
        <authorList>
            <person name="Glass D."/>
        </authorList>
    </citation>
    <scope>NUCLEOTIDE SEQUENCE</scope>
    <source>
        <strain evidence="1">SUZIE</strain>
        <tissue evidence="1">Muscle</tissue>
    </source>
</reference>
<proteinExistence type="predicted"/>
<sequence>MLLPHVGVAAAQGLQVCMSLSSQVCLLLFCLIRGLVGALEAVLDSNTEVAHFQVLLQVPGSQVYSPIACGEFLDGCDVHWAIATVIESTLSYEREYHIRGNQPALEVAGTESPPYSVFDYKDDMTSFVKGKVKTCHTSPVLYLTSRCSDHKFGDLEMVSFHSSKEREDKSPPLHPGHLTVVLQPLGSQNPDSHLVVEATPSLVCHGHWRLGNDHGSCGT</sequence>
<comment type="caution">
    <text evidence="1">The sequence shown here is derived from an EMBL/GenBank/DDBJ whole genome shotgun (WGS) entry which is preliminary data.</text>
</comment>
<organism evidence="1 2">
    <name type="scientific">Sciurus carolinensis</name>
    <name type="common">Eastern gray squirrel</name>
    <dbReference type="NCBI Taxonomy" id="30640"/>
    <lineage>
        <taxon>Eukaryota</taxon>
        <taxon>Metazoa</taxon>
        <taxon>Chordata</taxon>
        <taxon>Craniata</taxon>
        <taxon>Vertebrata</taxon>
        <taxon>Euteleostomi</taxon>
        <taxon>Mammalia</taxon>
        <taxon>Eutheria</taxon>
        <taxon>Euarchontoglires</taxon>
        <taxon>Glires</taxon>
        <taxon>Rodentia</taxon>
        <taxon>Sciuromorpha</taxon>
        <taxon>Sciuridae</taxon>
        <taxon>Sciurinae</taxon>
        <taxon>Sciurini</taxon>
        <taxon>Sciurus</taxon>
    </lineage>
</organism>
<protein>
    <submittedName>
        <fullName evidence="1">TBC1 domain family member 8</fullName>
    </submittedName>
</protein>
<dbReference type="Proteomes" id="UP001166674">
    <property type="component" value="Unassembled WGS sequence"/>
</dbReference>
<dbReference type="EMBL" id="JAATJV010420861">
    <property type="protein sequence ID" value="MBZ3888031.1"/>
    <property type="molecule type" value="Genomic_DNA"/>
</dbReference>
<dbReference type="AlphaFoldDB" id="A0AA41T7P9"/>
<accession>A0AA41T7P9</accession>
<name>A0AA41T7P9_SCICA</name>
<evidence type="ECO:0000313" key="2">
    <source>
        <dbReference type="Proteomes" id="UP001166674"/>
    </source>
</evidence>
<evidence type="ECO:0000313" key="1">
    <source>
        <dbReference type="EMBL" id="MBZ3888031.1"/>
    </source>
</evidence>
<gene>
    <name evidence="1" type="ORF">SUZIE_195920</name>
</gene>
<keyword evidence="2" id="KW-1185">Reference proteome</keyword>